<sequence>MRRRLLVLVASMVSLALVAFLVPLASLALMLAADRATADALVRAQSLVPVASVGTGPALELAVQQANSGPGYPLTVFLPTGAVLGESAPRSEAVRLASTGRSLTAQ</sequence>
<reference evidence="2" key="1">
    <citation type="journal article" date="2019" name="Int. J. Syst. Evol. Microbiol.">
        <title>The Global Catalogue of Microorganisms (GCM) 10K type strain sequencing project: providing services to taxonomists for standard genome sequencing and annotation.</title>
        <authorList>
            <consortium name="The Broad Institute Genomics Platform"/>
            <consortium name="The Broad Institute Genome Sequencing Center for Infectious Disease"/>
            <person name="Wu L."/>
            <person name="Ma J."/>
        </authorList>
    </citation>
    <scope>NUCLEOTIDE SEQUENCE [LARGE SCALE GENOMIC DNA]</scope>
    <source>
        <strain evidence="2">CCUG 62974</strain>
    </source>
</reference>
<dbReference type="Proteomes" id="UP001597024">
    <property type="component" value="Unassembled WGS sequence"/>
</dbReference>
<comment type="caution">
    <text evidence="1">The sequence shown here is derived from an EMBL/GenBank/DDBJ whole genome shotgun (WGS) entry which is preliminary data.</text>
</comment>
<dbReference type="EMBL" id="JBHTHX010000476">
    <property type="protein sequence ID" value="MFD0885953.1"/>
    <property type="molecule type" value="Genomic_DNA"/>
</dbReference>
<proteinExistence type="predicted"/>
<keyword evidence="1" id="KW-0808">Transferase</keyword>
<keyword evidence="2" id="KW-1185">Reference proteome</keyword>
<feature type="non-terminal residue" evidence="1">
    <location>
        <position position="106"/>
    </location>
</feature>
<evidence type="ECO:0000313" key="2">
    <source>
        <dbReference type="Proteomes" id="UP001597024"/>
    </source>
</evidence>
<gene>
    <name evidence="1" type="ORF">ACFQ08_15500</name>
</gene>
<evidence type="ECO:0000313" key="1">
    <source>
        <dbReference type="EMBL" id="MFD0885953.1"/>
    </source>
</evidence>
<name>A0ABW3DTE0_9ACTN</name>
<protein>
    <submittedName>
        <fullName evidence="1">Two-component sensor histidine kinase</fullName>
    </submittedName>
</protein>
<keyword evidence="1" id="KW-0418">Kinase</keyword>
<accession>A0ABW3DTE0</accession>
<dbReference type="GO" id="GO:0016301">
    <property type="term" value="F:kinase activity"/>
    <property type="evidence" value="ECO:0007669"/>
    <property type="project" value="UniProtKB-KW"/>
</dbReference>
<organism evidence="1 2">
    <name type="scientific">Streptosporangium algeriense</name>
    <dbReference type="NCBI Taxonomy" id="1682748"/>
    <lineage>
        <taxon>Bacteria</taxon>
        <taxon>Bacillati</taxon>
        <taxon>Actinomycetota</taxon>
        <taxon>Actinomycetes</taxon>
        <taxon>Streptosporangiales</taxon>
        <taxon>Streptosporangiaceae</taxon>
        <taxon>Streptosporangium</taxon>
    </lineage>
</organism>